<dbReference type="EMBL" id="OY660879">
    <property type="protein sequence ID" value="CAJ1076397.1"/>
    <property type="molecule type" value="Genomic_DNA"/>
</dbReference>
<protein>
    <submittedName>
        <fullName evidence="2">Uncharacterized protein LOC117831856</fullName>
    </submittedName>
</protein>
<accession>A0AAV1GWH3</accession>
<gene>
    <name evidence="2" type="ORF">XNOV1_A017897</name>
</gene>
<keyword evidence="3" id="KW-1185">Reference proteome</keyword>
<sequence length="329" mass="37129">MNARTAEMSKMRGLKTSYSKPEKQQRELEAVLTKTQVGLEKLDYFLDAIEKLAVTSLYVFIEGNPVLHPTEEVQLEHVQGVIVAAQMVCPQLLEFKRDAKAFFLPKLQNVEVLVYTLDRYIQIIHRICENLDISHLSLRKPTHIVVNLDATLSDDDVQKMLCHISHLIDIRLDPDFRLVFLFQGVSCSGFIREFSKRQPKMLQFLKTLKKFIEDAQHLQDCLEEVTSQTVKIETSQVEVALGVSKIVSQIGFAGKSIDTVVDAASALKALKSEEVIVSAGNAFFLGMDVFFICKDSISLSKGSETEFSKFIRARAALWRSEIDAWGKNA</sequence>
<evidence type="ECO:0000256" key="1">
    <source>
        <dbReference type="SAM" id="MobiDB-lite"/>
    </source>
</evidence>
<evidence type="ECO:0000313" key="3">
    <source>
        <dbReference type="Proteomes" id="UP001178508"/>
    </source>
</evidence>
<dbReference type="AlphaFoldDB" id="A0AAV1GWH3"/>
<feature type="region of interest" description="Disordered" evidence="1">
    <location>
        <begin position="1"/>
        <end position="20"/>
    </location>
</feature>
<evidence type="ECO:0000313" key="2">
    <source>
        <dbReference type="EMBL" id="CAJ1076397.1"/>
    </source>
</evidence>
<dbReference type="Proteomes" id="UP001178508">
    <property type="component" value="Chromosome 16"/>
</dbReference>
<name>A0AAV1GWH3_XYRNO</name>
<organism evidence="2 3">
    <name type="scientific">Xyrichtys novacula</name>
    <name type="common">Pearly razorfish</name>
    <name type="synonym">Hemipteronotus novacula</name>
    <dbReference type="NCBI Taxonomy" id="13765"/>
    <lineage>
        <taxon>Eukaryota</taxon>
        <taxon>Metazoa</taxon>
        <taxon>Chordata</taxon>
        <taxon>Craniata</taxon>
        <taxon>Vertebrata</taxon>
        <taxon>Euteleostomi</taxon>
        <taxon>Actinopterygii</taxon>
        <taxon>Neopterygii</taxon>
        <taxon>Teleostei</taxon>
        <taxon>Neoteleostei</taxon>
        <taxon>Acanthomorphata</taxon>
        <taxon>Eupercaria</taxon>
        <taxon>Labriformes</taxon>
        <taxon>Labridae</taxon>
        <taxon>Xyrichtys</taxon>
    </lineage>
</organism>
<proteinExistence type="predicted"/>
<reference evidence="2" key="1">
    <citation type="submission" date="2023-08" db="EMBL/GenBank/DDBJ databases">
        <authorList>
            <person name="Alioto T."/>
            <person name="Alioto T."/>
            <person name="Gomez Garrido J."/>
        </authorList>
    </citation>
    <scope>NUCLEOTIDE SEQUENCE</scope>
</reference>